<keyword evidence="4" id="KW-0808">Transferase</keyword>
<sequence>MANSHRRRNCLSKIKVDGVWLTEEQEIKRGVVRAFKDQLTDPGGWHPSMEGLDFNRIGDEDAARLEEVFSEEEVLKALSDLNGDKAPGPDGFPLRFWQFCWDVVKEEIMGFLLEFHERGRFVRSLNSTFLVLIPKKAGAEDLRDFRPISLVGGLYKLLAKVLANRLKKVVGKVVSSAQNAFVEGRQILDAALIANEAIDSLLKRNERGHGIWGKVDWMDLLVHLYSNVFSFDQWHPGRLLQQFKGLRQGDPLSPYLFVLGMEALSRLIHRAVGGGFLSGCRVNGRGGNGALVSHLLFADDTLVFCEASEDQMVHLSWLLMWFEAISGLRINLDKSEILPVGRVENLENLALEAGCKVGRLPSSYLGIPLGANHKSVAVWDGVEEKFRKRLALWKRQFISKGGRITLIRSTLSSMPIYLMSLLRIPRVVSLRLEKIQRDFLWGGGALERKPHLVNWDAVCMDKRKGGWELDACPSLIGPFFASGIGVLRLKGRIFGGTSLVGSSGRKKGVGVLEKSGREAWVEEYWDTSGGEGAWSPRFSRPFNDWEVEEVERLLLTIRGARFSPLMEDRMMWKANLNGIFSVKSLYNDLFSRRAGIFPHGLIWNPNVPSKVSFFAWEASWGKVLTMDQLKKRGWAVANRCFLCCEEEESIDHILIHCSKARALWELLFALFGVCWVLPFSARETLIEWRGFMLGKKHRKALDEGRVCFFLFFCVCLKGPFVYSLYSAVIMTPATSGRYVHGDVKPENFLLGPPGTNEEKKLFLVDLGLATKWRDSSTGLHVEYDQRPDVFRGTVRYASVHAHLGRTGSRRDDLESLAYTLIFLLRGRLPWQGYQGENKGYLVCKKKMATSPEALCCFCPQPFRQFVEYVVNLKFDEEPNYAKYISLFDGIVGPNPDIRPINTDGAQKLIYQVGHKRGRLTMEEDDDEQPKKKVRMGMPATQWISVYNARRPMKQRYHYNVADVRLPQHVEKGNEDGLYISSVASCSNLWALIMDAGTGFSAQVYELSPYFLHKEWIMEQWEKNYYISAIAGANNGSSLVVMSKGTQYLQQSYKVSESFPFKWINKKWREGFYVTAMATAGSRWAIVMSRGAGFSDQVVELDFLYPSEGIHRRWDNGYRITATAATWDQAAFVLSVPRRKPADETQETLRTSAFPSTHVKEKWAKNLYIASVCYGRTVS</sequence>
<dbReference type="InterPro" id="IPR000477">
    <property type="entry name" value="RT_dom"/>
</dbReference>
<comment type="caution">
    <text evidence="4">The sequence shown here is derived from an EMBL/GenBank/DDBJ whole genome shotgun (WGS) entry which is preliminary data.</text>
</comment>
<proteinExistence type="predicted"/>
<feature type="domain" description="Reverse transcriptase" evidence="3">
    <location>
        <begin position="114"/>
        <end position="369"/>
    </location>
</feature>
<evidence type="ECO:0000313" key="4">
    <source>
        <dbReference type="EMBL" id="RVW79221.1"/>
    </source>
</evidence>
<dbReference type="GO" id="GO:0005524">
    <property type="term" value="F:ATP binding"/>
    <property type="evidence" value="ECO:0007669"/>
    <property type="project" value="InterPro"/>
</dbReference>
<dbReference type="Pfam" id="PF24289">
    <property type="entry name" value="DUF7477"/>
    <property type="match status" value="1"/>
</dbReference>
<dbReference type="InterPro" id="IPR043502">
    <property type="entry name" value="DNA/RNA_pol_sf"/>
</dbReference>
<dbReference type="InterPro" id="IPR000719">
    <property type="entry name" value="Prot_kinase_dom"/>
</dbReference>
<evidence type="ECO:0000256" key="1">
    <source>
        <dbReference type="SAM" id="Phobius"/>
    </source>
</evidence>
<dbReference type="Pfam" id="PF00078">
    <property type="entry name" value="RVT_1"/>
    <property type="match status" value="1"/>
</dbReference>
<dbReference type="PANTHER" id="PTHR33116:SF78">
    <property type="entry name" value="OS12G0587133 PROTEIN"/>
    <property type="match status" value="1"/>
</dbReference>
<dbReference type="SUPFAM" id="SSF56112">
    <property type="entry name" value="Protein kinase-like (PK-like)"/>
    <property type="match status" value="1"/>
</dbReference>
<dbReference type="Gene3D" id="1.10.510.10">
    <property type="entry name" value="Transferase(Phosphotransferase) domain 1"/>
    <property type="match status" value="1"/>
</dbReference>
<keyword evidence="1" id="KW-0472">Membrane</keyword>
<evidence type="ECO:0000259" key="2">
    <source>
        <dbReference type="PROSITE" id="PS50011"/>
    </source>
</evidence>
<dbReference type="PANTHER" id="PTHR33116">
    <property type="entry name" value="REVERSE TRANSCRIPTASE ZINC-BINDING DOMAIN-CONTAINING PROTEIN-RELATED-RELATED"/>
    <property type="match status" value="1"/>
</dbReference>
<dbReference type="InterPro" id="IPR055900">
    <property type="entry name" value="DUF7477"/>
</dbReference>
<dbReference type="SUPFAM" id="SSF56672">
    <property type="entry name" value="DNA/RNA polymerases"/>
    <property type="match status" value="1"/>
</dbReference>
<accession>A0A438H4L2</accession>
<dbReference type="CDD" id="cd01650">
    <property type="entry name" value="RT_nLTR_like"/>
    <property type="match status" value="1"/>
</dbReference>
<dbReference type="PROSITE" id="PS50011">
    <property type="entry name" value="PROTEIN_KINASE_DOM"/>
    <property type="match status" value="1"/>
</dbReference>
<organism evidence="4 5">
    <name type="scientific">Vitis vinifera</name>
    <name type="common">Grape</name>
    <dbReference type="NCBI Taxonomy" id="29760"/>
    <lineage>
        <taxon>Eukaryota</taxon>
        <taxon>Viridiplantae</taxon>
        <taxon>Streptophyta</taxon>
        <taxon>Embryophyta</taxon>
        <taxon>Tracheophyta</taxon>
        <taxon>Spermatophyta</taxon>
        <taxon>Magnoliopsida</taxon>
        <taxon>eudicotyledons</taxon>
        <taxon>Gunneridae</taxon>
        <taxon>Pentapetalae</taxon>
        <taxon>rosids</taxon>
        <taxon>Vitales</taxon>
        <taxon>Vitaceae</taxon>
        <taxon>Viteae</taxon>
        <taxon>Vitis</taxon>
    </lineage>
</organism>
<feature type="transmembrane region" description="Helical" evidence="1">
    <location>
        <begin position="662"/>
        <end position="685"/>
    </location>
</feature>
<feature type="domain" description="Protein kinase" evidence="2">
    <location>
        <begin position="551"/>
        <end position="897"/>
    </location>
</feature>
<name>A0A438H4L2_VITVI</name>
<keyword evidence="1" id="KW-0812">Transmembrane</keyword>
<dbReference type="Pfam" id="PF13966">
    <property type="entry name" value="zf-RVT"/>
    <property type="match status" value="1"/>
</dbReference>
<dbReference type="InterPro" id="IPR008271">
    <property type="entry name" value="Ser/Thr_kinase_AS"/>
</dbReference>
<dbReference type="PROSITE" id="PS50878">
    <property type="entry name" value="RT_POL"/>
    <property type="match status" value="1"/>
</dbReference>
<feature type="transmembrane region" description="Helical" evidence="1">
    <location>
        <begin position="706"/>
        <end position="725"/>
    </location>
</feature>
<dbReference type="InterPro" id="IPR011009">
    <property type="entry name" value="Kinase-like_dom_sf"/>
</dbReference>
<dbReference type="GO" id="GO:0004672">
    <property type="term" value="F:protein kinase activity"/>
    <property type="evidence" value="ECO:0007669"/>
    <property type="project" value="InterPro"/>
</dbReference>
<dbReference type="Proteomes" id="UP000288805">
    <property type="component" value="Unassembled WGS sequence"/>
</dbReference>
<keyword evidence="1" id="KW-1133">Transmembrane helix</keyword>
<evidence type="ECO:0000259" key="3">
    <source>
        <dbReference type="PROSITE" id="PS50878"/>
    </source>
</evidence>
<dbReference type="InterPro" id="IPR026960">
    <property type="entry name" value="RVT-Znf"/>
</dbReference>
<dbReference type="EMBL" id="QGNW01000284">
    <property type="protein sequence ID" value="RVW79221.1"/>
    <property type="molecule type" value="Genomic_DNA"/>
</dbReference>
<keyword evidence="4" id="KW-0418">Kinase</keyword>
<reference evidence="4 5" key="1">
    <citation type="journal article" date="2018" name="PLoS Genet.">
        <title>Population sequencing reveals clonal diversity and ancestral inbreeding in the grapevine cultivar Chardonnay.</title>
        <authorList>
            <person name="Roach M.J."/>
            <person name="Johnson D.L."/>
            <person name="Bohlmann J."/>
            <person name="van Vuuren H.J."/>
            <person name="Jones S.J."/>
            <person name="Pretorius I.S."/>
            <person name="Schmidt S.A."/>
            <person name="Borneman A.R."/>
        </authorList>
    </citation>
    <scope>NUCLEOTIDE SEQUENCE [LARGE SCALE GENOMIC DNA]</scope>
    <source>
        <strain evidence="5">cv. Chardonnay</strain>
        <tissue evidence="4">Leaf</tissue>
    </source>
</reference>
<evidence type="ECO:0000313" key="5">
    <source>
        <dbReference type="Proteomes" id="UP000288805"/>
    </source>
</evidence>
<dbReference type="AlphaFoldDB" id="A0A438H4L2"/>
<protein>
    <submittedName>
        <fullName evidence="4">Casein kinase 1-like protein HD16</fullName>
    </submittedName>
</protein>
<gene>
    <name evidence="4" type="primary">HD16_9</name>
    <name evidence="4" type="ORF">CK203_045228</name>
</gene>
<dbReference type="PROSITE" id="PS00108">
    <property type="entry name" value="PROTEIN_KINASE_ST"/>
    <property type="match status" value="1"/>
</dbReference>